<evidence type="ECO:0000256" key="1">
    <source>
        <dbReference type="SAM" id="MobiDB-lite"/>
    </source>
</evidence>
<sequence length="129" mass="14293">SRPACGGRSSIAPGSGGSRSLRSSWSRSARVSELEGSEADIVQSFIVKHHTLIGILNQLVNRESSIVRLHHGVRHLGRREDGEGQHHSIRVLFPDLGDQQRPHPRSRPSSQRMAHLKPYTNFPPNNHGC</sequence>
<dbReference type="Proteomes" id="UP001154282">
    <property type="component" value="Unassembled WGS sequence"/>
</dbReference>
<proteinExistence type="predicted"/>
<dbReference type="EMBL" id="CAMGYJ010000009">
    <property type="protein sequence ID" value="CAI0476284.1"/>
    <property type="molecule type" value="Genomic_DNA"/>
</dbReference>
<feature type="non-terminal residue" evidence="2">
    <location>
        <position position="1"/>
    </location>
</feature>
<evidence type="ECO:0000313" key="3">
    <source>
        <dbReference type="Proteomes" id="UP001154282"/>
    </source>
</evidence>
<reference evidence="2" key="1">
    <citation type="submission" date="2022-08" db="EMBL/GenBank/DDBJ databases">
        <authorList>
            <person name="Gutierrez-Valencia J."/>
        </authorList>
    </citation>
    <scope>NUCLEOTIDE SEQUENCE</scope>
</reference>
<keyword evidence="3" id="KW-1185">Reference proteome</keyword>
<organism evidence="2 3">
    <name type="scientific">Linum tenue</name>
    <dbReference type="NCBI Taxonomy" id="586396"/>
    <lineage>
        <taxon>Eukaryota</taxon>
        <taxon>Viridiplantae</taxon>
        <taxon>Streptophyta</taxon>
        <taxon>Embryophyta</taxon>
        <taxon>Tracheophyta</taxon>
        <taxon>Spermatophyta</taxon>
        <taxon>Magnoliopsida</taxon>
        <taxon>eudicotyledons</taxon>
        <taxon>Gunneridae</taxon>
        <taxon>Pentapetalae</taxon>
        <taxon>rosids</taxon>
        <taxon>fabids</taxon>
        <taxon>Malpighiales</taxon>
        <taxon>Linaceae</taxon>
        <taxon>Linum</taxon>
    </lineage>
</organism>
<protein>
    <submittedName>
        <fullName evidence="2">Uncharacterized protein</fullName>
    </submittedName>
</protein>
<feature type="compositionally biased region" description="Low complexity" evidence="1">
    <location>
        <begin position="18"/>
        <end position="29"/>
    </location>
</feature>
<gene>
    <name evidence="2" type="ORF">LITE_LOCUS40717</name>
</gene>
<evidence type="ECO:0000313" key="2">
    <source>
        <dbReference type="EMBL" id="CAI0476284.1"/>
    </source>
</evidence>
<comment type="caution">
    <text evidence="2">The sequence shown here is derived from an EMBL/GenBank/DDBJ whole genome shotgun (WGS) entry which is preliminary data.</text>
</comment>
<accession>A0AAV0PZV1</accession>
<feature type="region of interest" description="Disordered" evidence="1">
    <location>
        <begin position="93"/>
        <end position="129"/>
    </location>
</feature>
<name>A0AAV0PZV1_9ROSI</name>
<feature type="region of interest" description="Disordered" evidence="1">
    <location>
        <begin position="1"/>
        <end position="29"/>
    </location>
</feature>
<dbReference type="AlphaFoldDB" id="A0AAV0PZV1"/>